<dbReference type="Proteomes" id="UP000593579">
    <property type="component" value="Unassembled WGS sequence"/>
</dbReference>
<name>A0A7J9D5J5_GOSGO</name>
<keyword evidence="2" id="KW-1185">Reference proteome</keyword>
<protein>
    <submittedName>
        <fullName evidence="1">Uncharacterized protein</fullName>
    </submittedName>
</protein>
<reference evidence="1 2" key="1">
    <citation type="journal article" date="2019" name="Genome Biol. Evol.">
        <title>Insights into the evolution of the New World diploid cottons (Gossypium, subgenus Houzingenia) based on genome sequencing.</title>
        <authorList>
            <person name="Grover C.E."/>
            <person name="Arick M.A. 2nd"/>
            <person name="Thrash A."/>
            <person name="Conover J.L."/>
            <person name="Sanders W.S."/>
            <person name="Peterson D.G."/>
            <person name="Frelichowski J.E."/>
            <person name="Scheffler J.A."/>
            <person name="Scheffler B.E."/>
            <person name="Wendel J.F."/>
        </authorList>
    </citation>
    <scope>NUCLEOTIDE SEQUENCE [LARGE SCALE GENOMIC DNA]</scope>
    <source>
        <strain evidence="1">5</strain>
        <tissue evidence="1">Leaf</tissue>
    </source>
</reference>
<organism evidence="1 2">
    <name type="scientific">Gossypium gossypioides</name>
    <name type="common">Mexican cotton</name>
    <name type="synonym">Selera gossypioides</name>
    <dbReference type="NCBI Taxonomy" id="34282"/>
    <lineage>
        <taxon>Eukaryota</taxon>
        <taxon>Viridiplantae</taxon>
        <taxon>Streptophyta</taxon>
        <taxon>Embryophyta</taxon>
        <taxon>Tracheophyta</taxon>
        <taxon>Spermatophyta</taxon>
        <taxon>Magnoliopsida</taxon>
        <taxon>eudicotyledons</taxon>
        <taxon>Gunneridae</taxon>
        <taxon>Pentapetalae</taxon>
        <taxon>rosids</taxon>
        <taxon>malvids</taxon>
        <taxon>Malvales</taxon>
        <taxon>Malvaceae</taxon>
        <taxon>Malvoideae</taxon>
        <taxon>Gossypium</taxon>
    </lineage>
</organism>
<evidence type="ECO:0000313" key="1">
    <source>
        <dbReference type="EMBL" id="MBA0755878.1"/>
    </source>
</evidence>
<accession>A0A7J9D5J5</accession>
<proteinExistence type="predicted"/>
<gene>
    <name evidence="1" type="ORF">Gogos_019921</name>
</gene>
<sequence>MSVEEEYYINLHVEGKFVRDPHVRYLGGEMHKEIDLYVEYEIDTVVFVDDESIFAVACLQFGGDGNEGGEGGEVVGSKCGEGEGEGGEVVGSKVVRVREVVRVLRVRVLGRVVRVLKV</sequence>
<dbReference type="AlphaFoldDB" id="A0A7J9D5J5"/>
<evidence type="ECO:0000313" key="2">
    <source>
        <dbReference type="Proteomes" id="UP000593579"/>
    </source>
</evidence>
<comment type="caution">
    <text evidence="1">The sequence shown here is derived from an EMBL/GenBank/DDBJ whole genome shotgun (WGS) entry which is preliminary data.</text>
</comment>
<dbReference type="OrthoDB" id="999066at2759"/>
<dbReference type="EMBL" id="JABEZY010272245">
    <property type="protein sequence ID" value="MBA0755878.1"/>
    <property type="molecule type" value="Genomic_DNA"/>
</dbReference>